<feature type="region of interest" description="Disordered" evidence="1">
    <location>
        <begin position="307"/>
        <end position="361"/>
    </location>
</feature>
<dbReference type="InterPro" id="IPR036086">
    <property type="entry name" value="ParB/Sulfiredoxin_sf"/>
</dbReference>
<dbReference type="Proteomes" id="UP000251313">
    <property type="component" value="Unassembled WGS sequence"/>
</dbReference>
<dbReference type="SUPFAM" id="SSF110849">
    <property type="entry name" value="ParB/Sulfiredoxin"/>
    <property type="match status" value="1"/>
</dbReference>
<reference evidence="2 3" key="1">
    <citation type="submission" date="2018-06" db="EMBL/GenBank/DDBJ databases">
        <authorList>
            <consortium name="Pathogen Informatics"/>
            <person name="Doyle S."/>
        </authorList>
    </citation>
    <scope>NUCLEOTIDE SEQUENCE [LARGE SCALE GENOMIC DNA]</scope>
    <source>
        <strain evidence="2 3">NCTC11967</strain>
    </source>
</reference>
<accession>A0AB38FWT4</accession>
<dbReference type="EMBL" id="UAVL01000011">
    <property type="protein sequence ID" value="SQA63339.1"/>
    <property type="molecule type" value="Genomic_DNA"/>
</dbReference>
<comment type="caution">
    <text evidence="2">The sequence shown here is derived from an EMBL/GenBank/DDBJ whole genome shotgun (WGS) entry which is preliminary data.</text>
</comment>
<proteinExistence type="predicted"/>
<feature type="compositionally biased region" description="Basic and acidic residues" evidence="1">
    <location>
        <begin position="325"/>
        <end position="335"/>
    </location>
</feature>
<dbReference type="AlphaFoldDB" id="A0AB38FWT4"/>
<dbReference type="RefSeq" id="WP_038252484.1">
    <property type="nucleotide sequence ID" value="NZ_UAVL01000011.1"/>
</dbReference>
<evidence type="ECO:0000313" key="3">
    <source>
        <dbReference type="Proteomes" id="UP000251313"/>
    </source>
</evidence>
<gene>
    <name evidence="2" type="ORF">NCTC11967_02375</name>
</gene>
<evidence type="ECO:0000313" key="2">
    <source>
        <dbReference type="EMBL" id="SQA63339.1"/>
    </source>
</evidence>
<evidence type="ECO:0000256" key="1">
    <source>
        <dbReference type="SAM" id="MobiDB-lite"/>
    </source>
</evidence>
<sequence>MAQENKKWWENRVLRSVDNLKLWRDNPRLDPSSQPVRVRDFVEELISDVNDKQDFIELITSIANRGFVSFDPIVVWQNQADKNFYVAEGNRRVMALKLLRNPEKAPMTIRRAVSKLSKSIDRDTIEKIKVCVSPSYDDARWYILQRHSNASNQIRWQRLQQQRYIITVYDSVGQDIDMTIELTGFKRASIVEALRYVKIRDIATRQEVTSYLSIEEREQVYSHRINMTVLERWFGNSQVREAWHIEFSDVGVVINANLNDFYVAYAKFLKLMLNKNNELGIVVNTRTIDSHFQQIFEYLPKIRQASAEDQDEAAVTAPTANPQENEPKGDDKTDSGQDLNGQGREPEDLKPTLKGNPNRGQLTDEYHEIKVRSYKIRALFNELQKLPLRKYPNVSAASIRIFLELSVDEYINNCELQQDVSKRAKRPYNDVTLSQKLSILRGDLIGDKEADKIIDQLLHNSNDFSLNTLNEYVHGTKVHKIERQFLNRFWDMLLPFFSILISLKEI</sequence>
<dbReference type="Gene3D" id="3.90.1530.10">
    <property type="entry name" value="Conserved hypothetical protein from pyrococcus furiosus pfu- 392566-001, ParB domain"/>
    <property type="match status" value="1"/>
</dbReference>
<organism evidence="2 3">
    <name type="scientific">Yokenella regensburgei</name>
    <dbReference type="NCBI Taxonomy" id="158877"/>
    <lineage>
        <taxon>Bacteria</taxon>
        <taxon>Pseudomonadati</taxon>
        <taxon>Pseudomonadota</taxon>
        <taxon>Gammaproteobacteria</taxon>
        <taxon>Enterobacterales</taxon>
        <taxon>Enterobacteriaceae</taxon>
        <taxon>Yokenella</taxon>
    </lineage>
</organism>
<name>A0AB38FWT4_9ENTR</name>
<protein>
    <submittedName>
        <fullName evidence="2">ParB-like nuclease domain</fullName>
    </submittedName>
</protein>